<comment type="caution">
    <text evidence="1">The sequence shown here is derived from an EMBL/GenBank/DDBJ whole genome shotgun (WGS) entry which is preliminary data.</text>
</comment>
<proteinExistence type="predicted"/>
<dbReference type="EMBL" id="LQZT01000012">
    <property type="protein sequence ID" value="OCW57551.1"/>
    <property type="molecule type" value="Genomic_DNA"/>
</dbReference>
<dbReference type="OrthoDB" id="8435815at2"/>
<dbReference type="Proteomes" id="UP000094795">
    <property type="component" value="Unassembled WGS sequence"/>
</dbReference>
<name>A0A1C1YVM3_9HYPH</name>
<accession>A0A1C1YVM3</accession>
<protein>
    <submittedName>
        <fullName evidence="1">Uncharacterized protein</fullName>
    </submittedName>
</protein>
<evidence type="ECO:0000313" key="2">
    <source>
        <dbReference type="Proteomes" id="UP000094795"/>
    </source>
</evidence>
<reference evidence="1 2" key="1">
    <citation type="submission" date="2015-12" db="EMBL/GenBank/DDBJ databases">
        <authorList>
            <person name="Shamseldin A."/>
            <person name="Moawad H."/>
            <person name="Abd El-Rahim W.M."/>
            <person name="Sadowsky M.J."/>
        </authorList>
    </citation>
    <scope>NUCLEOTIDE SEQUENCE [LARGE SCALE GENOMIC DNA]</scope>
    <source>
        <strain evidence="1 2">JC234</strain>
    </source>
</reference>
<organism evidence="1 2">
    <name type="scientific">Hoeflea olei</name>
    <dbReference type="NCBI Taxonomy" id="1480615"/>
    <lineage>
        <taxon>Bacteria</taxon>
        <taxon>Pseudomonadati</taxon>
        <taxon>Pseudomonadota</taxon>
        <taxon>Alphaproteobacteria</taxon>
        <taxon>Hyphomicrobiales</taxon>
        <taxon>Rhizobiaceae</taxon>
        <taxon>Hoeflea</taxon>
    </lineage>
</organism>
<sequence length="393" mass="43117">MRILSRLMVLGLVAIVAWLAGGGRGAALELERNGTRYEIALPLPKGTKISRSGVDRRFSVNGIGVSMRLIQDSYSECGKLTSERESNGFKRNHTSLPFTAVITPRECSTQLYSPERVTTKTHYVWLDMCQCYAAIHFSYADGERKRFEQVSPPILAALRKPSSAGSKGKAPTGLELDSDWLEAFRIFKKRGFPAALVYNILGDTAHIALGAAGLSDRYAEELARLYGTSVKDVKDGKAASASWFYDLETGFAIGSASPQQIASNLSSCYRNYDYWRACKLNYHQEQGCRLTKAWKTVCGAYMKEGMSQMIGDLCFWEPRGDLPMLAGADTREKSVMLPGGKKVAKAPGKKKKKVKQAAASNVPYCADDGPGGWRDYLTYLRDKGEGVPAGLGL</sequence>
<gene>
    <name evidence="1" type="ORF">AWJ14_01650</name>
</gene>
<evidence type="ECO:0000313" key="1">
    <source>
        <dbReference type="EMBL" id="OCW57551.1"/>
    </source>
</evidence>
<keyword evidence="2" id="KW-1185">Reference proteome</keyword>
<dbReference type="AlphaFoldDB" id="A0A1C1YVM3"/>
<dbReference type="RefSeq" id="WP_139112580.1">
    <property type="nucleotide sequence ID" value="NZ_LQZT01000012.1"/>
</dbReference>